<dbReference type="RefSeq" id="XP_022090322.1">
    <property type="nucleotide sequence ID" value="XM_022234630.1"/>
</dbReference>
<dbReference type="InterPro" id="IPR001254">
    <property type="entry name" value="Trypsin_dom"/>
</dbReference>
<dbReference type="Proteomes" id="UP000694845">
    <property type="component" value="Unplaced"/>
</dbReference>
<accession>A0A8B7YCP1</accession>
<evidence type="ECO:0000313" key="7">
    <source>
        <dbReference type="Proteomes" id="UP000694845"/>
    </source>
</evidence>
<dbReference type="KEGG" id="aplc:110979097"/>
<organism evidence="7 8">
    <name type="scientific">Acanthaster planci</name>
    <name type="common">Crown-of-thorns starfish</name>
    <dbReference type="NCBI Taxonomy" id="133434"/>
    <lineage>
        <taxon>Eukaryota</taxon>
        <taxon>Metazoa</taxon>
        <taxon>Echinodermata</taxon>
        <taxon>Eleutherozoa</taxon>
        <taxon>Asterozoa</taxon>
        <taxon>Asteroidea</taxon>
        <taxon>Valvatacea</taxon>
        <taxon>Valvatida</taxon>
        <taxon>Acanthasteridae</taxon>
        <taxon>Acanthaster</taxon>
    </lineage>
</organism>
<dbReference type="InterPro" id="IPR043504">
    <property type="entry name" value="Peptidase_S1_PA_chymotrypsin"/>
</dbReference>
<feature type="chain" id="PRO_5034494781" evidence="5">
    <location>
        <begin position="20"/>
        <end position="258"/>
    </location>
</feature>
<keyword evidence="4" id="KW-1015">Disulfide bond</keyword>
<feature type="domain" description="Peptidase S1" evidence="6">
    <location>
        <begin position="20"/>
        <end position="253"/>
    </location>
</feature>
<dbReference type="PROSITE" id="PS50240">
    <property type="entry name" value="TRYPSIN_DOM"/>
    <property type="match status" value="1"/>
</dbReference>
<proteinExistence type="predicted"/>
<evidence type="ECO:0000256" key="5">
    <source>
        <dbReference type="SAM" id="SignalP"/>
    </source>
</evidence>
<evidence type="ECO:0000256" key="3">
    <source>
        <dbReference type="ARBA" id="ARBA00022825"/>
    </source>
</evidence>
<dbReference type="PRINTS" id="PR00722">
    <property type="entry name" value="CHYMOTRYPSIN"/>
</dbReference>
<keyword evidence="5" id="KW-0732">Signal</keyword>
<dbReference type="CDD" id="cd00190">
    <property type="entry name" value="Tryp_SPc"/>
    <property type="match status" value="1"/>
</dbReference>
<dbReference type="PANTHER" id="PTHR24264:SF68">
    <property type="entry name" value="TRYPSIN-3-LIKE"/>
    <property type="match status" value="1"/>
</dbReference>
<dbReference type="InterPro" id="IPR050127">
    <property type="entry name" value="Serine_Proteases_S1"/>
</dbReference>
<dbReference type="GeneID" id="110979097"/>
<gene>
    <name evidence="8" type="primary">LOC110979097</name>
</gene>
<dbReference type="InterPro" id="IPR009003">
    <property type="entry name" value="Peptidase_S1_PA"/>
</dbReference>
<evidence type="ECO:0000259" key="6">
    <source>
        <dbReference type="PROSITE" id="PS50240"/>
    </source>
</evidence>
<evidence type="ECO:0000256" key="2">
    <source>
        <dbReference type="ARBA" id="ARBA00022801"/>
    </source>
</evidence>
<keyword evidence="2" id="KW-0378">Hydrolase</keyword>
<keyword evidence="1" id="KW-0645">Protease</keyword>
<evidence type="ECO:0000256" key="1">
    <source>
        <dbReference type="ARBA" id="ARBA00022670"/>
    </source>
</evidence>
<dbReference type="OrthoDB" id="6755574at2759"/>
<dbReference type="SMART" id="SM00020">
    <property type="entry name" value="Tryp_SPc"/>
    <property type="match status" value="1"/>
</dbReference>
<dbReference type="InterPro" id="IPR001314">
    <property type="entry name" value="Peptidase_S1A"/>
</dbReference>
<keyword evidence="3" id="KW-0720">Serine protease</keyword>
<evidence type="ECO:0000256" key="4">
    <source>
        <dbReference type="ARBA" id="ARBA00023157"/>
    </source>
</evidence>
<dbReference type="SUPFAM" id="SSF50494">
    <property type="entry name" value="Trypsin-like serine proteases"/>
    <property type="match status" value="1"/>
</dbReference>
<name>A0A8B7YCP1_ACAPL</name>
<protein>
    <submittedName>
        <fullName evidence="8">Trypsin alpha-3-like</fullName>
    </submittedName>
</protein>
<dbReference type="GO" id="GO:0005615">
    <property type="term" value="C:extracellular space"/>
    <property type="evidence" value="ECO:0007669"/>
    <property type="project" value="TreeGrafter"/>
</dbReference>
<keyword evidence="7" id="KW-1185">Reference proteome</keyword>
<dbReference type="Pfam" id="PF00089">
    <property type="entry name" value="Trypsin"/>
    <property type="match status" value="1"/>
</dbReference>
<dbReference type="AlphaFoldDB" id="A0A8B7YCP1"/>
<sequence>MKFFIPLACLLAVLMPAYAIYGGEESVPNSRPYQAALISPWGRGSVACGGALVHKRWVVSAAKCALGNVIIIGLGYHHTSYHGLPGQQYIWSDWYPHPKYNSYTNDNDIALIRLGEDADLSSPKIATISISNSRPSPGTNLLVSGWGALDYNVGAPGTLREADVKVQFMDDCRKAHGSSPLTDNMFCAYNPDKNICYSDTGDPIVSGYGDGTHNPGTTLEGVASWGWSCSIQNHPGVYTIIANYCDWLSQTSGGDVQC</sequence>
<dbReference type="Gene3D" id="2.40.10.10">
    <property type="entry name" value="Trypsin-like serine proteases"/>
    <property type="match status" value="1"/>
</dbReference>
<dbReference type="FunFam" id="2.40.10.10:FF:000166">
    <property type="entry name" value="Trypsin"/>
    <property type="match status" value="1"/>
</dbReference>
<reference evidence="8" key="1">
    <citation type="submission" date="2025-08" db="UniProtKB">
        <authorList>
            <consortium name="RefSeq"/>
        </authorList>
    </citation>
    <scope>IDENTIFICATION</scope>
</reference>
<dbReference type="GO" id="GO:0006508">
    <property type="term" value="P:proteolysis"/>
    <property type="evidence" value="ECO:0007669"/>
    <property type="project" value="UniProtKB-KW"/>
</dbReference>
<dbReference type="GO" id="GO:0004252">
    <property type="term" value="F:serine-type endopeptidase activity"/>
    <property type="evidence" value="ECO:0007669"/>
    <property type="project" value="InterPro"/>
</dbReference>
<feature type="signal peptide" evidence="5">
    <location>
        <begin position="1"/>
        <end position="19"/>
    </location>
</feature>
<dbReference type="PANTHER" id="PTHR24264">
    <property type="entry name" value="TRYPSIN-RELATED"/>
    <property type="match status" value="1"/>
</dbReference>
<evidence type="ECO:0000313" key="8">
    <source>
        <dbReference type="RefSeq" id="XP_022090322.1"/>
    </source>
</evidence>